<keyword evidence="3" id="KW-1185">Reference proteome</keyword>
<evidence type="ECO:0000313" key="2">
    <source>
        <dbReference type="EMBL" id="KAK6181451.1"/>
    </source>
</evidence>
<feature type="domain" description="Reverse transcriptase" evidence="1">
    <location>
        <begin position="294"/>
        <end position="362"/>
    </location>
</feature>
<name>A0AAN8PY57_PATCE</name>
<organism evidence="2 3">
    <name type="scientific">Patella caerulea</name>
    <name type="common">Rayed Mediterranean limpet</name>
    <dbReference type="NCBI Taxonomy" id="87958"/>
    <lineage>
        <taxon>Eukaryota</taxon>
        <taxon>Metazoa</taxon>
        <taxon>Spiralia</taxon>
        <taxon>Lophotrochozoa</taxon>
        <taxon>Mollusca</taxon>
        <taxon>Gastropoda</taxon>
        <taxon>Patellogastropoda</taxon>
        <taxon>Patelloidea</taxon>
        <taxon>Patellidae</taxon>
        <taxon>Patella</taxon>
    </lineage>
</organism>
<dbReference type="PANTHER" id="PTHR24559:SF435">
    <property type="entry name" value="RIBONUCLEASE H"/>
    <property type="match status" value="1"/>
</dbReference>
<dbReference type="AlphaFoldDB" id="A0AAN8PY57"/>
<dbReference type="Gene3D" id="3.10.10.10">
    <property type="entry name" value="HIV Type 1 Reverse Transcriptase, subunit A, domain 1"/>
    <property type="match status" value="1"/>
</dbReference>
<dbReference type="CDD" id="cd01647">
    <property type="entry name" value="RT_LTR"/>
    <property type="match status" value="1"/>
</dbReference>
<dbReference type="SUPFAM" id="SSF51283">
    <property type="entry name" value="dUTPase-like"/>
    <property type="match status" value="1"/>
</dbReference>
<dbReference type="EMBL" id="JAZGQO010000007">
    <property type="protein sequence ID" value="KAK6181451.1"/>
    <property type="molecule type" value="Genomic_DNA"/>
</dbReference>
<dbReference type="SUPFAM" id="SSF56672">
    <property type="entry name" value="DNA/RNA polymerases"/>
    <property type="match status" value="1"/>
</dbReference>
<dbReference type="InterPro" id="IPR053134">
    <property type="entry name" value="RNA-dir_DNA_polymerase"/>
</dbReference>
<accession>A0AAN8PY57</accession>
<evidence type="ECO:0000313" key="3">
    <source>
        <dbReference type="Proteomes" id="UP001347796"/>
    </source>
</evidence>
<dbReference type="InterPro" id="IPR021109">
    <property type="entry name" value="Peptidase_aspartic_dom_sf"/>
</dbReference>
<sequence length="367" mass="40284">MTASGGRLSVYGQVMLNLKLGGYEFEHAFLLADIENDCILGVDFLSKYGCDVLLSKQKMVVRGQSITCFSCIADGDMNSSCKVVIQDKCTIPPSSEVIVKGCLTGTIPIQAVGVIEPRENFISKYGLMVAKVLVDPFRGSVPVRIMNLSDKPCTLYSHTVVGNFDEVNDSILQESIRRLDVLSEQDTGDALPVYLEELFKRSCVNLDQAHTGALKGLLLKYRDIFSKSAGDLGLTHLTQHCIDTGDTKPIKQHPRRIPLARREAAENDVRAMLEHGVIEPSTSAWCSPVCIVEKKGGDGIRFCIDYRKLNSVTNKDSQPLPRIDDTLDALVGAAWLSTVDLKSGYWQVPMRAEDKAKTTFSMLGGGF</sequence>
<protein>
    <recommendedName>
        <fullName evidence="1">Reverse transcriptase domain-containing protein</fullName>
    </recommendedName>
</protein>
<gene>
    <name evidence="2" type="ORF">SNE40_009297</name>
</gene>
<dbReference type="Gene3D" id="2.70.40.10">
    <property type="match status" value="1"/>
</dbReference>
<dbReference type="InterPro" id="IPR000477">
    <property type="entry name" value="RT_dom"/>
</dbReference>
<dbReference type="InterPro" id="IPR043502">
    <property type="entry name" value="DNA/RNA_pol_sf"/>
</dbReference>
<reference evidence="2 3" key="1">
    <citation type="submission" date="2024-01" db="EMBL/GenBank/DDBJ databases">
        <title>The genome of the rayed Mediterranean limpet Patella caerulea (Linnaeus, 1758).</title>
        <authorList>
            <person name="Anh-Thu Weber A."/>
            <person name="Halstead-Nussloch G."/>
        </authorList>
    </citation>
    <scope>NUCLEOTIDE SEQUENCE [LARGE SCALE GENOMIC DNA]</scope>
    <source>
        <strain evidence="2">AATW-2023a</strain>
        <tissue evidence="2">Whole specimen</tissue>
    </source>
</reference>
<evidence type="ECO:0000259" key="1">
    <source>
        <dbReference type="Pfam" id="PF00078"/>
    </source>
</evidence>
<dbReference type="Pfam" id="PF00078">
    <property type="entry name" value="RVT_1"/>
    <property type="match status" value="1"/>
</dbReference>
<proteinExistence type="predicted"/>
<dbReference type="PANTHER" id="PTHR24559">
    <property type="entry name" value="TRANSPOSON TY3-I GAG-POL POLYPROTEIN"/>
    <property type="match status" value="1"/>
</dbReference>
<dbReference type="InterPro" id="IPR036157">
    <property type="entry name" value="dUTPase-like_sf"/>
</dbReference>
<dbReference type="Proteomes" id="UP001347796">
    <property type="component" value="Unassembled WGS sequence"/>
</dbReference>
<dbReference type="Gene3D" id="2.40.70.10">
    <property type="entry name" value="Acid Proteases"/>
    <property type="match status" value="1"/>
</dbReference>
<comment type="caution">
    <text evidence="2">The sequence shown here is derived from an EMBL/GenBank/DDBJ whole genome shotgun (WGS) entry which is preliminary data.</text>
</comment>